<name>C9L7Q9_BLAHA</name>
<dbReference type="Proteomes" id="UP000003755">
    <property type="component" value="Unassembled WGS sequence"/>
</dbReference>
<reference evidence="1" key="1">
    <citation type="submission" date="2009-09" db="EMBL/GenBank/DDBJ databases">
        <authorList>
            <person name="Weinstock G."/>
            <person name="Sodergren E."/>
            <person name="Clifton S."/>
            <person name="Fulton L."/>
            <person name="Fulton B."/>
            <person name="Courtney L."/>
            <person name="Fronick C."/>
            <person name="Harrison M."/>
            <person name="Strong C."/>
            <person name="Farmer C."/>
            <person name="Delahaunty K."/>
            <person name="Markovic C."/>
            <person name="Hall O."/>
            <person name="Minx P."/>
            <person name="Tomlinson C."/>
            <person name="Mitreva M."/>
            <person name="Nelson J."/>
            <person name="Hou S."/>
            <person name="Wollam A."/>
            <person name="Pepin K.H."/>
            <person name="Johnson M."/>
            <person name="Bhonagiri V."/>
            <person name="Nash W.E."/>
            <person name="Warren W."/>
            <person name="Chinwalla A."/>
            <person name="Mardis E.R."/>
            <person name="Wilson R.K."/>
        </authorList>
    </citation>
    <scope>NUCLEOTIDE SEQUENCE [LARGE SCALE GENOMIC DNA]</scope>
    <source>
        <strain evidence="1">DSM 20583</strain>
    </source>
</reference>
<dbReference type="EMBL" id="ABYU02000016">
    <property type="protein sequence ID" value="EEX21804.1"/>
    <property type="molecule type" value="Genomic_DNA"/>
</dbReference>
<evidence type="ECO:0000313" key="1">
    <source>
        <dbReference type="EMBL" id="EEX21804.1"/>
    </source>
</evidence>
<gene>
    <name evidence="1" type="ORF">BLAHAN_05429</name>
</gene>
<proteinExistence type="predicted"/>
<comment type="caution">
    <text evidence="1">The sequence shown here is derived from an EMBL/GenBank/DDBJ whole genome shotgun (WGS) entry which is preliminary data.</text>
</comment>
<evidence type="ECO:0000313" key="2">
    <source>
        <dbReference type="Proteomes" id="UP000003755"/>
    </source>
</evidence>
<organism evidence="1 2">
    <name type="scientific">Blautia hansenii DSM 20583</name>
    <dbReference type="NCBI Taxonomy" id="537007"/>
    <lineage>
        <taxon>Bacteria</taxon>
        <taxon>Bacillati</taxon>
        <taxon>Bacillota</taxon>
        <taxon>Clostridia</taxon>
        <taxon>Lachnospirales</taxon>
        <taxon>Lachnospiraceae</taxon>
        <taxon>Blautia</taxon>
    </lineage>
</organism>
<dbReference type="AlphaFoldDB" id="C9L7Q9"/>
<dbReference type="HOGENOM" id="CLU_2217926_0_0_9"/>
<dbReference type="STRING" id="537007.BLAHAN_05429"/>
<dbReference type="RefSeq" id="WP_003020544.1">
    <property type="nucleotide sequence ID" value="NZ_CP022413.2"/>
</dbReference>
<keyword evidence="2" id="KW-1185">Reference proteome</keyword>
<sequence>MEIARKDKYMSFSREETICELNKFWETEIKYWEHKLGVTSDESKEPYIKSLEEMGNMELKYSPMYPFPEEKYRLDVEGVKDFFRYKKMNIYGKDWKTKTTGGRNWK</sequence>
<protein>
    <submittedName>
        <fullName evidence="1">Uncharacterized protein</fullName>
    </submittedName>
</protein>
<accession>C9L7Q9</accession>